<evidence type="ECO:0000256" key="3">
    <source>
        <dbReference type="SAM" id="Phobius"/>
    </source>
</evidence>
<name>A0ABC9CK91_9POAL</name>
<reference evidence="5 6" key="2">
    <citation type="submission" date="2024-10" db="EMBL/GenBank/DDBJ databases">
        <authorList>
            <person name="Ryan C."/>
        </authorList>
    </citation>
    <scope>NUCLEOTIDE SEQUENCE [LARGE SCALE GENOMIC DNA]</scope>
</reference>
<feature type="transmembrane region" description="Helical" evidence="3">
    <location>
        <begin position="176"/>
        <end position="195"/>
    </location>
</feature>
<evidence type="ECO:0000313" key="5">
    <source>
        <dbReference type="EMBL" id="CAL5021436.1"/>
    </source>
</evidence>
<dbReference type="Gene3D" id="1.10.3370.10">
    <property type="entry name" value="SecY subunit domain"/>
    <property type="match status" value="1"/>
</dbReference>
<dbReference type="PANTHER" id="PTHR10906">
    <property type="entry name" value="SECY/SEC61-ALPHA FAMILY MEMBER"/>
    <property type="match status" value="1"/>
</dbReference>
<dbReference type="EMBL" id="OZ075113">
    <property type="protein sequence ID" value="CAL5021436.1"/>
    <property type="molecule type" value="Genomic_DNA"/>
</dbReference>
<feature type="transmembrane region" description="Helical" evidence="3">
    <location>
        <begin position="116"/>
        <end position="134"/>
    </location>
</feature>
<comment type="similarity">
    <text evidence="2">Belongs to the SecY/SEC61-alpha family.</text>
</comment>
<feature type="transmembrane region" description="Helical" evidence="3">
    <location>
        <begin position="280"/>
        <end position="299"/>
    </location>
</feature>
<feature type="transmembrane region" description="Helical" evidence="3">
    <location>
        <begin position="146"/>
        <end position="164"/>
    </location>
</feature>
<feature type="domain" description="Translocon Sec61/SecY plug" evidence="4">
    <location>
        <begin position="38"/>
        <end position="72"/>
    </location>
</feature>
<protein>
    <recommendedName>
        <fullName evidence="4">Translocon Sec61/SecY plug domain-containing protein</fullName>
    </recommendedName>
</protein>
<keyword evidence="3" id="KW-1133">Transmembrane helix</keyword>
<reference evidence="6" key="1">
    <citation type="submission" date="2024-06" db="EMBL/GenBank/DDBJ databases">
        <authorList>
            <person name="Ryan C."/>
        </authorList>
    </citation>
    <scope>NUCLEOTIDE SEQUENCE [LARGE SCALE GENOMIC DNA]</scope>
</reference>
<dbReference type="Proteomes" id="UP001497457">
    <property type="component" value="Chromosome 3rd"/>
</dbReference>
<feature type="transmembrane region" description="Helical" evidence="3">
    <location>
        <begin position="71"/>
        <end position="95"/>
    </location>
</feature>
<dbReference type="Pfam" id="PF10559">
    <property type="entry name" value="Plug_translocon"/>
    <property type="match status" value="1"/>
</dbReference>
<dbReference type="PIRSF" id="PIRSF004557">
    <property type="entry name" value="SecY"/>
    <property type="match status" value="1"/>
</dbReference>
<keyword evidence="6" id="KW-1185">Reference proteome</keyword>
<comment type="subcellular location">
    <subcellularLocation>
        <location evidence="1">Plastid</location>
        <location evidence="1">Chloroplast thylakoid membrane</location>
        <topology evidence="1">Multi-pass membrane protein</topology>
    </subcellularLocation>
</comment>
<keyword evidence="3" id="KW-0812">Transmembrane</keyword>
<dbReference type="InterPro" id="IPR019561">
    <property type="entry name" value="Translocon_Sec61/SecY_plug_dom"/>
</dbReference>
<dbReference type="InterPro" id="IPR023201">
    <property type="entry name" value="SecY_dom_sf"/>
</dbReference>
<evidence type="ECO:0000313" key="6">
    <source>
        <dbReference type="Proteomes" id="UP001497457"/>
    </source>
</evidence>
<feature type="transmembrane region" description="Helical" evidence="3">
    <location>
        <begin position="245"/>
        <end position="268"/>
    </location>
</feature>
<feature type="transmembrane region" description="Helical" evidence="3">
    <location>
        <begin position="418"/>
        <end position="435"/>
    </location>
</feature>
<sequence length="480" mass="53254">MVDWSKLYAFVRFFPEVKHVDQLTPNRQKVIYTTISIFIFLAASQLPLYGIPVQRGTAPDPLYWWRLPFASTGNTLLTLGIGPILLSEITVQILVASKGINVDCNAQEARTLLNGLQKLMGLLFTIMGAVTYVIDSGAVSKVGTSNAVLILLQIIFSGIVVIYLDDILKKGHGLLPSIPLFTATNICGNVMWQAFSPMLFTYHEQGTEFEGAIPAWVHLLITRKDKFSAMREAFCRQNLPNVTNLIATCLFVLIAISFQGLSSIVLPVRKHDNSEHQTDYLIKISNIFYGPIILHHLLVPNLYVISKVLYVKYGGNELLNLLSTWNRSKHFEQSFPAGGILYYLTTPPTLADLHRDPFHAFVYVVYVLGAFASLSVFWLRICVSSDRFLEGFIVSNEEEGVMLAQPDSIPRKEFTTHVLKAARVVGLCVGALIILGDFVGVFGSGTGIMLAVTALYPYFDGRAGEAGVFSFWSETVQKTL</sequence>
<evidence type="ECO:0000259" key="4">
    <source>
        <dbReference type="Pfam" id="PF10559"/>
    </source>
</evidence>
<dbReference type="InterPro" id="IPR002208">
    <property type="entry name" value="SecY/SEC61-alpha"/>
</dbReference>
<organism evidence="5 6">
    <name type="scientific">Urochloa decumbens</name>
    <dbReference type="NCBI Taxonomy" id="240449"/>
    <lineage>
        <taxon>Eukaryota</taxon>
        <taxon>Viridiplantae</taxon>
        <taxon>Streptophyta</taxon>
        <taxon>Embryophyta</taxon>
        <taxon>Tracheophyta</taxon>
        <taxon>Spermatophyta</taxon>
        <taxon>Magnoliopsida</taxon>
        <taxon>Liliopsida</taxon>
        <taxon>Poales</taxon>
        <taxon>Poaceae</taxon>
        <taxon>PACMAD clade</taxon>
        <taxon>Panicoideae</taxon>
        <taxon>Panicodae</taxon>
        <taxon>Paniceae</taxon>
        <taxon>Melinidinae</taxon>
        <taxon>Urochloa</taxon>
    </lineage>
</organism>
<keyword evidence="3" id="KW-0472">Membrane</keyword>
<accession>A0ABC9CK91</accession>
<feature type="transmembrane region" description="Helical" evidence="3">
    <location>
        <begin position="30"/>
        <end position="51"/>
    </location>
</feature>
<evidence type="ECO:0000256" key="2">
    <source>
        <dbReference type="RuleBase" id="RU004349"/>
    </source>
</evidence>
<dbReference type="AlphaFoldDB" id="A0ABC9CK91"/>
<evidence type="ECO:0000256" key="1">
    <source>
        <dbReference type="ARBA" id="ARBA00004454"/>
    </source>
</evidence>
<dbReference type="Pfam" id="PF00344">
    <property type="entry name" value="SecY"/>
    <property type="match status" value="1"/>
</dbReference>
<dbReference type="GO" id="GO:0009535">
    <property type="term" value="C:chloroplast thylakoid membrane"/>
    <property type="evidence" value="ECO:0007669"/>
    <property type="project" value="UniProtKB-SubCell"/>
</dbReference>
<gene>
    <name evidence="5" type="ORF">URODEC1_LOCUS75979</name>
</gene>
<proteinExistence type="inferred from homology"/>
<dbReference type="SUPFAM" id="SSF103491">
    <property type="entry name" value="Preprotein translocase SecY subunit"/>
    <property type="match status" value="1"/>
</dbReference>
<feature type="transmembrane region" description="Helical" evidence="3">
    <location>
        <begin position="360"/>
        <end position="379"/>
    </location>
</feature>